<organism evidence="1">
    <name type="scientific">Virus NIOZ-UU157</name>
    <dbReference type="NCBI Taxonomy" id="2763269"/>
    <lineage>
        <taxon>Viruses</taxon>
    </lineage>
</organism>
<sequence length="75" mass="8382">MDFDTIEGLKNVTVTNNRAEMTFCANCKTCPAIDISVDSDKVIVGGDKEGYTEFTKEQFALFMKVVKKGAFDKYL</sequence>
<proteinExistence type="predicted"/>
<gene>
    <name evidence="1" type="ORF">NIOZUU157_00063</name>
</gene>
<evidence type="ECO:0000313" key="1">
    <source>
        <dbReference type="EMBL" id="QPI16181.1"/>
    </source>
</evidence>
<reference evidence="1" key="1">
    <citation type="submission" date="2020-08" db="EMBL/GenBank/DDBJ databases">
        <title>Bridging the membrane lipid divide: bacteria of the FCB group superphylum have the potential to synthesize archaeal ether lipids.</title>
        <authorList>
            <person name="Villanueva L."/>
            <person name="von Meijenfeldt F.A.B."/>
            <person name="Westbye A.B."/>
            <person name="Yadav S."/>
            <person name="Hopmans E.C."/>
            <person name="Dutilh B.E."/>
            <person name="Sinninghe Damste J.S."/>
        </authorList>
    </citation>
    <scope>NUCLEOTIDE SEQUENCE</scope>
    <source>
        <strain evidence="1">NIOZ-UU157</strain>
    </source>
</reference>
<name>A0A7S9STC5_9VIRU</name>
<dbReference type="EMBL" id="MW030541">
    <property type="protein sequence ID" value="QPI16181.1"/>
    <property type="molecule type" value="Genomic_DNA"/>
</dbReference>
<accession>A0A7S9STC5</accession>
<protein>
    <submittedName>
        <fullName evidence="1">Uncharacterized protein</fullName>
    </submittedName>
</protein>